<accession>A0A392NSH7</accession>
<sequence length="102" mass="11168">MAADGESSPKNSDFVKTPPSPSATNITQSTPSIHPAFTVPNISNFIKITLSIEKGQYNTWSELFKIHARVHQVIDHIIPPSPTDAATSSNLKDTNPNLWSRL</sequence>
<feature type="region of interest" description="Disordered" evidence="1">
    <location>
        <begin position="80"/>
        <end position="102"/>
    </location>
</feature>
<dbReference type="AlphaFoldDB" id="A0A392NSH7"/>
<protein>
    <submittedName>
        <fullName evidence="2">Retrovirus-related pol polyprotein from transposon TNT 1-94</fullName>
    </submittedName>
</protein>
<feature type="compositionally biased region" description="Polar residues" evidence="1">
    <location>
        <begin position="22"/>
        <end position="32"/>
    </location>
</feature>
<evidence type="ECO:0000313" key="3">
    <source>
        <dbReference type="Proteomes" id="UP000265520"/>
    </source>
</evidence>
<feature type="region of interest" description="Disordered" evidence="1">
    <location>
        <begin position="1"/>
        <end position="32"/>
    </location>
</feature>
<feature type="compositionally biased region" description="Polar residues" evidence="1">
    <location>
        <begin position="84"/>
        <end position="102"/>
    </location>
</feature>
<organism evidence="2 3">
    <name type="scientific">Trifolium medium</name>
    <dbReference type="NCBI Taxonomy" id="97028"/>
    <lineage>
        <taxon>Eukaryota</taxon>
        <taxon>Viridiplantae</taxon>
        <taxon>Streptophyta</taxon>
        <taxon>Embryophyta</taxon>
        <taxon>Tracheophyta</taxon>
        <taxon>Spermatophyta</taxon>
        <taxon>Magnoliopsida</taxon>
        <taxon>eudicotyledons</taxon>
        <taxon>Gunneridae</taxon>
        <taxon>Pentapetalae</taxon>
        <taxon>rosids</taxon>
        <taxon>fabids</taxon>
        <taxon>Fabales</taxon>
        <taxon>Fabaceae</taxon>
        <taxon>Papilionoideae</taxon>
        <taxon>50 kb inversion clade</taxon>
        <taxon>NPAAA clade</taxon>
        <taxon>Hologalegina</taxon>
        <taxon>IRL clade</taxon>
        <taxon>Trifolieae</taxon>
        <taxon>Trifolium</taxon>
    </lineage>
</organism>
<evidence type="ECO:0000313" key="2">
    <source>
        <dbReference type="EMBL" id="MCI02364.1"/>
    </source>
</evidence>
<dbReference type="EMBL" id="LXQA010048888">
    <property type="protein sequence ID" value="MCI02364.1"/>
    <property type="molecule type" value="Genomic_DNA"/>
</dbReference>
<dbReference type="Proteomes" id="UP000265520">
    <property type="component" value="Unassembled WGS sequence"/>
</dbReference>
<proteinExistence type="predicted"/>
<comment type="caution">
    <text evidence="2">The sequence shown here is derived from an EMBL/GenBank/DDBJ whole genome shotgun (WGS) entry which is preliminary data.</text>
</comment>
<reference evidence="2 3" key="1">
    <citation type="journal article" date="2018" name="Front. Plant Sci.">
        <title>Red Clover (Trifolium pratense) and Zigzag Clover (T. medium) - A Picture of Genomic Similarities and Differences.</title>
        <authorList>
            <person name="Dluhosova J."/>
            <person name="Istvanek J."/>
            <person name="Nedelnik J."/>
            <person name="Repkova J."/>
        </authorList>
    </citation>
    <scope>NUCLEOTIDE SEQUENCE [LARGE SCALE GENOMIC DNA]</scope>
    <source>
        <strain evidence="3">cv. 10/8</strain>
        <tissue evidence="2">Leaf</tissue>
    </source>
</reference>
<name>A0A392NSH7_9FABA</name>
<feature type="non-terminal residue" evidence="2">
    <location>
        <position position="102"/>
    </location>
</feature>
<keyword evidence="3" id="KW-1185">Reference proteome</keyword>
<evidence type="ECO:0000256" key="1">
    <source>
        <dbReference type="SAM" id="MobiDB-lite"/>
    </source>
</evidence>